<dbReference type="Proteomes" id="UP000046395">
    <property type="component" value="Unassembled WGS sequence"/>
</dbReference>
<name>A0A5S6Q9S3_TRIMR</name>
<sequence length="281" mass="31760">MAMMRDGRVWKIEKYEERQYLCSCVQNKGHSSYENIVLRRSPTSGSKVNDTQAIMAIVTAWSFDKNAQASSTCIMGKYKTKNPLRLGGSPKRKTRKCNTKEQKPPVDEMMEHVCTKADSEVVTMTAEKLLTHPDIIKAVRKIAELPPDWEEKAKRMGSRYVSLLVYDEESALKEVQTKIPRFHLKKIKGIPAPAQQEVKCSANETVRQRIPPPSITNSPDMQSGNVLPNLQSEIAWLPCHVVLLPSIQAKNITIDPALNNVSSMSKEELEEFLILPDDLHF</sequence>
<accession>A0A5S6Q9S3</accession>
<dbReference type="WBParaSite" id="TMUE_1000003943.1">
    <property type="protein sequence ID" value="TMUE_1000003943.1"/>
    <property type="gene ID" value="WBGene00286779"/>
</dbReference>
<dbReference type="AlphaFoldDB" id="A0A5S6Q9S3"/>
<keyword evidence="2" id="KW-1185">Reference proteome</keyword>
<evidence type="ECO:0000313" key="2">
    <source>
        <dbReference type="Proteomes" id="UP000046395"/>
    </source>
</evidence>
<feature type="region of interest" description="Disordered" evidence="1">
    <location>
        <begin position="84"/>
        <end position="104"/>
    </location>
</feature>
<organism evidence="2 3">
    <name type="scientific">Trichuris muris</name>
    <name type="common">Mouse whipworm</name>
    <dbReference type="NCBI Taxonomy" id="70415"/>
    <lineage>
        <taxon>Eukaryota</taxon>
        <taxon>Metazoa</taxon>
        <taxon>Ecdysozoa</taxon>
        <taxon>Nematoda</taxon>
        <taxon>Enoplea</taxon>
        <taxon>Dorylaimia</taxon>
        <taxon>Trichinellida</taxon>
        <taxon>Trichuridae</taxon>
        <taxon>Trichuris</taxon>
    </lineage>
</organism>
<proteinExistence type="predicted"/>
<reference evidence="3" key="1">
    <citation type="submission" date="2019-12" db="UniProtKB">
        <authorList>
            <consortium name="WormBaseParasite"/>
        </authorList>
    </citation>
    <scope>IDENTIFICATION</scope>
</reference>
<evidence type="ECO:0000313" key="3">
    <source>
        <dbReference type="WBParaSite" id="TMUE_1000003943.1"/>
    </source>
</evidence>
<evidence type="ECO:0000256" key="1">
    <source>
        <dbReference type="SAM" id="MobiDB-lite"/>
    </source>
</evidence>
<protein>
    <submittedName>
        <fullName evidence="3">Uncharacterized protein</fullName>
    </submittedName>
</protein>